<evidence type="ECO:0000313" key="2">
    <source>
        <dbReference type="EMBL" id="APH07208.1"/>
    </source>
</evidence>
<organism evidence="2 3">
    <name type="scientific">Bacillus weihaiensis</name>
    <dbReference type="NCBI Taxonomy" id="1547283"/>
    <lineage>
        <taxon>Bacteria</taxon>
        <taxon>Bacillati</taxon>
        <taxon>Bacillota</taxon>
        <taxon>Bacilli</taxon>
        <taxon>Bacillales</taxon>
        <taxon>Bacillaceae</taxon>
        <taxon>Bacillus</taxon>
    </lineage>
</organism>
<keyword evidence="3" id="KW-1185">Reference proteome</keyword>
<sequence>MEREGVRGRERKERGEMTLPKKTEVIDFREFLAGSSKSNQSSDITLYSGFLPSMTISSFFDMSPTMSGLYCVVLGVGCFAILSHLIEVNSAKNGFNKLAYIVESITRFILPVGTFSFMIWVLFKIV</sequence>
<name>A0A1L3MY05_9BACI</name>
<feature type="transmembrane region" description="Helical" evidence="1">
    <location>
        <begin position="67"/>
        <end position="86"/>
    </location>
</feature>
<evidence type="ECO:0000313" key="3">
    <source>
        <dbReference type="Proteomes" id="UP000181936"/>
    </source>
</evidence>
<gene>
    <name evidence="2" type="ORF">A9C19_20700</name>
</gene>
<geneLocation type="plasmid" evidence="2">
    <name>unnamed</name>
</geneLocation>
<keyword evidence="1" id="KW-0472">Membrane</keyword>
<feature type="transmembrane region" description="Helical" evidence="1">
    <location>
        <begin position="98"/>
        <end position="123"/>
    </location>
</feature>
<keyword evidence="1" id="KW-1133">Transmembrane helix</keyword>
<evidence type="ECO:0000256" key="1">
    <source>
        <dbReference type="SAM" id="Phobius"/>
    </source>
</evidence>
<accession>A0A1L3MY05</accession>
<dbReference type="EMBL" id="CP016021">
    <property type="protein sequence ID" value="APH07208.1"/>
    <property type="molecule type" value="Genomic_DNA"/>
</dbReference>
<dbReference type="KEGG" id="bwh:A9C19_20700"/>
<dbReference type="Proteomes" id="UP000181936">
    <property type="component" value="Plasmid unnamed"/>
</dbReference>
<proteinExistence type="predicted"/>
<keyword evidence="1" id="KW-0812">Transmembrane</keyword>
<protein>
    <submittedName>
        <fullName evidence="2">Uncharacterized protein</fullName>
    </submittedName>
</protein>
<keyword evidence="2" id="KW-0614">Plasmid</keyword>
<dbReference type="AlphaFoldDB" id="A0A1L3MY05"/>
<reference evidence="2 3" key="1">
    <citation type="journal article" date="2016" name="Sci. Rep.">
        <title>Complete genome sequence and transcriptomic analysis of a novel marine strain Bacillus weihaiensis reveals the mechanism of brown algae degradation.</title>
        <authorList>
            <person name="Zhu Y."/>
            <person name="Chen P."/>
            <person name="Bao Y."/>
            <person name="Men Y."/>
            <person name="Zeng Y."/>
            <person name="Yang J."/>
            <person name="Sun J."/>
            <person name="Sun Y."/>
        </authorList>
    </citation>
    <scope>NUCLEOTIDE SEQUENCE [LARGE SCALE GENOMIC DNA]</scope>
    <source>
        <strain evidence="2 3">Alg07</strain>
        <plasmid evidence="3">Plasmid</plasmid>
    </source>
</reference>